<evidence type="ECO:0000256" key="1">
    <source>
        <dbReference type="ARBA" id="ARBA00022448"/>
    </source>
</evidence>
<keyword evidence="5" id="KW-0598">Phosphotransferase system</keyword>
<keyword evidence="10" id="KW-1185">Reference proteome</keyword>
<dbReference type="PANTHER" id="PTHR34581">
    <property type="entry name" value="PTS SYSTEM N,N'-DIACETYLCHITOBIOSE-SPECIFIC EIIB COMPONENT"/>
    <property type="match status" value="1"/>
</dbReference>
<dbReference type="AlphaFoldDB" id="A0A6V8SD89"/>
<comment type="caution">
    <text evidence="9">The sequence shown here is derived from an EMBL/GenBank/DDBJ whole genome shotgun (WGS) entry which is preliminary data.</text>
</comment>
<gene>
    <name evidence="9" type="ORF">bsdtw1_00574</name>
</gene>
<protein>
    <submittedName>
        <fullName evidence="9">Lichenan-specific phosphotransferase enzyme IIB component</fullName>
    </submittedName>
</protein>
<dbReference type="GO" id="GO:0008982">
    <property type="term" value="F:protein-N(PI)-phosphohistidine-sugar phosphotransferase activity"/>
    <property type="evidence" value="ECO:0007669"/>
    <property type="project" value="InterPro"/>
</dbReference>
<dbReference type="CDD" id="cd05564">
    <property type="entry name" value="PTS_IIB_chitobiose_lichenan"/>
    <property type="match status" value="1"/>
</dbReference>
<feature type="domain" description="PTS EIIB type-3" evidence="8">
    <location>
        <begin position="1"/>
        <end position="98"/>
    </location>
</feature>
<dbReference type="PROSITE" id="PS51100">
    <property type="entry name" value="PTS_EIIB_TYPE_3"/>
    <property type="match status" value="1"/>
</dbReference>
<dbReference type="InterPro" id="IPR003501">
    <property type="entry name" value="PTS_EIIB_2/3"/>
</dbReference>
<dbReference type="EMBL" id="BLZR01000001">
    <property type="protein sequence ID" value="GFP74522.1"/>
    <property type="molecule type" value="Genomic_DNA"/>
</dbReference>
<keyword evidence="6" id="KW-0418">Kinase</keyword>
<dbReference type="GO" id="GO:0016301">
    <property type="term" value="F:kinase activity"/>
    <property type="evidence" value="ECO:0007669"/>
    <property type="project" value="UniProtKB-KW"/>
</dbReference>
<organism evidence="9 10">
    <name type="scientific">Clostridium fungisolvens</name>
    <dbReference type="NCBI Taxonomy" id="1604897"/>
    <lineage>
        <taxon>Bacteria</taxon>
        <taxon>Bacillati</taxon>
        <taxon>Bacillota</taxon>
        <taxon>Clostridia</taxon>
        <taxon>Eubacteriales</taxon>
        <taxon>Clostridiaceae</taxon>
        <taxon>Clostridium</taxon>
    </lineage>
</organism>
<evidence type="ECO:0000259" key="8">
    <source>
        <dbReference type="PROSITE" id="PS51100"/>
    </source>
</evidence>
<evidence type="ECO:0000256" key="5">
    <source>
        <dbReference type="ARBA" id="ARBA00022683"/>
    </source>
</evidence>
<evidence type="ECO:0000256" key="7">
    <source>
        <dbReference type="PROSITE-ProRule" id="PRU00423"/>
    </source>
</evidence>
<name>A0A6V8SD89_9CLOT</name>
<dbReference type="InterPro" id="IPR051819">
    <property type="entry name" value="PTS_sugar-specific_EIIB"/>
</dbReference>
<reference evidence="9 10" key="1">
    <citation type="submission" date="2020-07" db="EMBL/GenBank/DDBJ databases">
        <title>A new beta-1,3-glucan-decomposing anaerobic bacterium isolated from anoxic soil subjected to biological soil disinfestation.</title>
        <authorList>
            <person name="Ueki A."/>
            <person name="Tonouchi A."/>
        </authorList>
    </citation>
    <scope>NUCLEOTIDE SEQUENCE [LARGE SCALE GENOMIC DNA]</scope>
    <source>
        <strain evidence="9 10">TW1</strain>
    </source>
</reference>
<evidence type="ECO:0000256" key="4">
    <source>
        <dbReference type="ARBA" id="ARBA00022679"/>
    </source>
</evidence>
<dbReference type="InterPro" id="IPR036095">
    <property type="entry name" value="PTS_EIIB-like_sf"/>
</dbReference>
<feature type="modified residue" description="Phosphocysteine; by EIIA" evidence="7">
    <location>
        <position position="7"/>
    </location>
</feature>
<evidence type="ECO:0000313" key="9">
    <source>
        <dbReference type="EMBL" id="GFP74522.1"/>
    </source>
</evidence>
<dbReference type="Pfam" id="PF02302">
    <property type="entry name" value="PTS_IIB"/>
    <property type="match status" value="1"/>
</dbReference>
<keyword evidence="4 9" id="KW-0808">Transferase</keyword>
<evidence type="ECO:0000256" key="3">
    <source>
        <dbReference type="ARBA" id="ARBA00022597"/>
    </source>
</evidence>
<proteinExistence type="predicted"/>
<dbReference type="Gene3D" id="3.40.50.2300">
    <property type="match status" value="1"/>
</dbReference>
<dbReference type="RefSeq" id="WP_183276075.1">
    <property type="nucleotide sequence ID" value="NZ_BLZR01000001.1"/>
</dbReference>
<dbReference type="GO" id="GO:0009401">
    <property type="term" value="P:phosphoenolpyruvate-dependent sugar phosphotransferase system"/>
    <property type="evidence" value="ECO:0007669"/>
    <property type="project" value="UniProtKB-KW"/>
</dbReference>
<evidence type="ECO:0000256" key="6">
    <source>
        <dbReference type="ARBA" id="ARBA00022777"/>
    </source>
</evidence>
<dbReference type="PANTHER" id="PTHR34581:SF2">
    <property type="entry name" value="PTS SYSTEM N,N'-DIACETYLCHITOBIOSE-SPECIFIC EIIB COMPONENT"/>
    <property type="match status" value="1"/>
</dbReference>
<keyword evidence="3" id="KW-0762">Sugar transport</keyword>
<accession>A0A6V8SD89</accession>
<dbReference type="InterPro" id="IPR013012">
    <property type="entry name" value="PTS_EIIB_3"/>
</dbReference>
<dbReference type="SUPFAM" id="SSF52794">
    <property type="entry name" value="PTS system IIB component-like"/>
    <property type="match status" value="1"/>
</dbReference>
<evidence type="ECO:0000256" key="2">
    <source>
        <dbReference type="ARBA" id="ARBA00022553"/>
    </source>
</evidence>
<dbReference type="Proteomes" id="UP000580568">
    <property type="component" value="Unassembled WGS sequence"/>
</dbReference>
<sequence>MRIILCCSQGMSSSIFVRALRKEIKEQNLDYIVASIGLFELSKYIDKTDIVLLAPQVKYAFKDVSKMSSDYNIPTILINESDYGIMDVKKVLKNIKVY</sequence>
<evidence type="ECO:0000313" key="10">
    <source>
        <dbReference type="Proteomes" id="UP000580568"/>
    </source>
</evidence>
<keyword evidence="1" id="KW-0813">Transport</keyword>
<keyword evidence="2" id="KW-0597">Phosphoprotein</keyword>